<dbReference type="AlphaFoldDB" id="A0A835PXN0"/>
<evidence type="ECO:0000313" key="2">
    <source>
        <dbReference type="EMBL" id="KAG0459407.1"/>
    </source>
</evidence>
<proteinExistence type="predicted"/>
<reference evidence="2 3" key="1">
    <citation type="journal article" date="2020" name="Nat. Food">
        <title>A phased Vanilla planifolia genome enables genetic improvement of flavour and production.</title>
        <authorList>
            <person name="Hasing T."/>
            <person name="Tang H."/>
            <person name="Brym M."/>
            <person name="Khazi F."/>
            <person name="Huang T."/>
            <person name="Chambers A.H."/>
        </authorList>
    </citation>
    <scope>NUCLEOTIDE SEQUENCE [LARGE SCALE GENOMIC DNA]</scope>
    <source>
        <tissue evidence="2">Leaf</tissue>
    </source>
</reference>
<evidence type="ECO:0000313" key="3">
    <source>
        <dbReference type="Proteomes" id="UP000639772"/>
    </source>
</evidence>
<name>A0A835PXN0_VANPL</name>
<dbReference type="EMBL" id="JADCNM010000012">
    <property type="protein sequence ID" value="KAG0459407.1"/>
    <property type="molecule type" value="Genomic_DNA"/>
</dbReference>
<feature type="region of interest" description="Disordered" evidence="1">
    <location>
        <begin position="56"/>
        <end position="75"/>
    </location>
</feature>
<evidence type="ECO:0000256" key="1">
    <source>
        <dbReference type="SAM" id="MobiDB-lite"/>
    </source>
</evidence>
<sequence length="75" mass="8716">MAVEEVEEECEDENNEESPSMEVLAALRIILNWVLTVRSGERYSSSLRLEWKRKRRRPGVTGSWRSEEGNAQCMT</sequence>
<protein>
    <submittedName>
        <fullName evidence="2">Uncharacterized protein</fullName>
    </submittedName>
</protein>
<comment type="caution">
    <text evidence="2">The sequence shown here is derived from an EMBL/GenBank/DDBJ whole genome shotgun (WGS) entry which is preliminary data.</text>
</comment>
<gene>
    <name evidence="2" type="ORF">HPP92_022535</name>
</gene>
<accession>A0A835PXN0</accession>
<organism evidence="2 3">
    <name type="scientific">Vanilla planifolia</name>
    <name type="common">Vanilla</name>
    <dbReference type="NCBI Taxonomy" id="51239"/>
    <lineage>
        <taxon>Eukaryota</taxon>
        <taxon>Viridiplantae</taxon>
        <taxon>Streptophyta</taxon>
        <taxon>Embryophyta</taxon>
        <taxon>Tracheophyta</taxon>
        <taxon>Spermatophyta</taxon>
        <taxon>Magnoliopsida</taxon>
        <taxon>Liliopsida</taxon>
        <taxon>Asparagales</taxon>
        <taxon>Orchidaceae</taxon>
        <taxon>Vanilloideae</taxon>
        <taxon>Vanilleae</taxon>
        <taxon>Vanilla</taxon>
    </lineage>
</organism>
<dbReference type="Proteomes" id="UP000639772">
    <property type="component" value="Chromosome 12"/>
</dbReference>